<sequence length="60" mass="6779">MVLSRLKITKEKSFNNQGENVNHTTLDCKQHLVLILKCVEICRNLKVANSHQGFQQGTGI</sequence>
<accession>C0QB94</accession>
<keyword evidence="2" id="KW-1185">Reference proteome</keyword>
<dbReference type="HOGENOM" id="CLU_2933787_0_0_7"/>
<dbReference type="KEGG" id="dat:HRM2_17890"/>
<dbReference type="EMBL" id="CP001087">
    <property type="protein sequence ID" value="ACN14893.1"/>
    <property type="molecule type" value="Genomic_DNA"/>
</dbReference>
<reference evidence="1 2" key="1">
    <citation type="journal article" date="2009" name="Environ. Microbiol.">
        <title>Genome sequence of Desulfobacterium autotrophicum HRM2, a marine sulfate reducer oxidizing organic carbon completely to carbon dioxide.</title>
        <authorList>
            <person name="Strittmatter A.W."/>
            <person name="Liesegang H."/>
            <person name="Rabus R."/>
            <person name="Decker I."/>
            <person name="Amann J."/>
            <person name="Andres S."/>
            <person name="Henne A."/>
            <person name="Fricke W.F."/>
            <person name="Martinez-Arias R."/>
            <person name="Bartels D."/>
            <person name="Goesmann A."/>
            <person name="Krause L."/>
            <person name="Puehler A."/>
            <person name="Klenk H.P."/>
            <person name="Richter M."/>
            <person name="Schuler M."/>
            <person name="Gloeckner F.O."/>
            <person name="Meyerdierks A."/>
            <person name="Gottschalk G."/>
            <person name="Amann R."/>
        </authorList>
    </citation>
    <scope>NUCLEOTIDE SEQUENCE [LARGE SCALE GENOMIC DNA]</scope>
    <source>
        <strain evidence="2">ATCC 43914 / DSM 3382 / HRM2</strain>
    </source>
</reference>
<dbReference type="AlphaFoldDB" id="C0QB94"/>
<gene>
    <name evidence="1" type="ordered locus">HRM2_17890</name>
</gene>
<evidence type="ECO:0000313" key="2">
    <source>
        <dbReference type="Proteomes" id="UP000000442"/>
    </source>
</evidence>
<evidence type="ECO:0000313" key="1">
    <source>
        <dbReference type="EMBL" id="ACN14893.1"/>
    </source>
</evidence>
<dbReference type="Proteomes" id="UP000000442">
    <property type="component" value="Chromosome"/>
</dbReference>
<organism evidence="1 2">
    <name type="scientific">Desulforapulum autotrophicum (strain ATCC 43914 / DSM 3382 / VKM B-1955 / HRM2)</name>
    <name type="common">Desulfobacterium autotrophicum</name>
    <dbReference type="NCBI Taxonomy" id="177437"/>
    <lineage>
        <taxon>Bacteria</taxon>
        <taxon>Pseudomonadati</taxon>
        <taxon>Thermodesulfobacteriota</taxon>
        <taxon>Desulfobacteria</taxon>
        <taxon>Desulfobacterales</taxon>
        <taxon>Desulfobacteraceae</taxon>
        <taxon>Desulforapulum</taxon>
    </lineage>
</organism>
<protein>
    <submittedName>
        <fullName evidence="1">Uncharacterized protein</fullName>
    </submittedName>
</protein>
<proteinExistence type="predicted"/>
<dbReference type="STRING" id="177437.HRM2_17890"/>
<name>C0QB94_DESAH</name>